<evidence type="ECO:0000256" key="1">
    <source>
        <dbReference type="SAM" id="Phobius"/>
    </source>
</evidence>
<dbReference type="Pfam" id="PF13400">
    <property type="entry name" value="Tad"/>
    <property type="match status" value="1"/>
</dbReference>
<dbReference type="Proteomes" id="UP000323856">
    <property type="component" value="Unassembled WGS sequence"/>
</dbReference>
<name>A0A5B0E424_9MICC</name>
<dbReference type="RefSeq" id="WP_149621056.1">
    <property type="nucleotide sequence ID" value="NZ_VOBL01000037.1"/>
</dbReference>
<reference evidence="3 4" key="1">
    <citation type="submission" date="2019-07" db="EMBL/GenBank/DDBJ databases">
        <title>Analysis of the biochemical properties, biological activity and biotechnological potential of siderophores and biosurfactants produced by Antarctic psychrotolerant bacteria.</title>
        <authorList>
            <person name="Styczynski M."/>
            <person name="Krucon T."/>
            <person name="Decewicz P."/>
            <person name="Dziewit L."/>
        </authorList>
    </citation>
    <scope>NUCLEOTIDE SEQUENCE [LARGE SCALE GENOMIC DNA]</scope>
    <source>
        <strain evidence="3 4">ANT_H27</strain>
    </source>
</reference>
<feature type="domain" description="Putative Flp pilus-assembly TadG-like N-terminal" evidence="2">
    <location>
        <begin position="16"/>
        <end position="57"/>
    </location>
</feature>
<feature type="transmembrane region" description="Helical" evidence="1">
    <location>
        <begin position="12"/>
        <end position="33"/>
    </location>
</feature>
<comment type="caution">
    <text evidence="3">The sequence shown here is derived from an EMBL/GenBank/DDBJ whole genome shotgun (WGS) entry which is preliminary data.</text>
</comment>
<keyword evidence="1" id="KW-0472">Membrane</keyword>
<sequence length="104" mass="10875">MRKKWWRNERGEAPSILLFGMVPIILMVIGLYIDGGGVINAQEQATLVAQSAARAGVNGGITSDTTLSSSLAREAAQKYLATSGVEGSVAVQGQTVTVRAVVTL</sequence>
<dbReference type="InterPro" id="IPR028087">
    <property type="entry name" value="Tad_N"/>
</dbReference>
<gene>
    <name evidence="3" type="ORF">FQ154_19765</name>
</gene>
<dbReference type="OrthoDB" id="9762978at2"/>
<proteinExistence type="predicted"/>
<organism evidence="3 4">
    <name type="scientific">Paeniglutamicibacter gangotriensis</name>
    <dbReference type="NCBI Taxonomy" id="254787"/>
    <lineage>
        <taxon>Bacteria</taxon>
        <taxon>Bacillati</taxon>
        <taxon>Actinomycetota</taxon>
        <taxon>Actinomycetes</taxon>
        <taxon>Micrococcales</taxon>
        <taxon>Micrococcaceae</taxon>
        <taxon>Paeniglutamicibacter</taxon>
    </lineage>
</organism>
<evidence type="ECO:0000313" key="4">
    <source>
        <dbReference type="Proteomes" id="UP000323856"/>
    </source>
</evidence>
<evidence type="ECO:0000313" key="3">
    <source>
        <dbReference type="EMBL" id="KAA0973092.1"/>
    </source>
</evidence>
<keyword evidence="1" id="KW-0812">Transmembrane</keyword>
<accession>A0A5B0E424</accession>
<keyword evidence="1" id="KW-1133">Transmembrane helix</keyword>
<evidence type="ECO:0000259" key="2">
    <source>
        <dbReference type="Pfam" id="PF13400"/>
    </source>
</evidence>
<dbReference type="EMBL" id="VOBL01000037">
    <property type="protein sequence ID" value="KAA0973092.1"/>
    <property type="molecule type" value="Genomic_DNA"/>
</dbReference>
<dbReference type="AlphaFoldDB" id="A0A5B0E424"/>
<protein>
    <recommendedName>
        <fullName evidence="2">Putative Flp pilus-assembly TadG-like N-terminal domain-containing protein</fullName>
    </recommendedName>
</protein>